<evidence type="ECO:0000313" key="1">
    <source>
        <dbReference type="EMBL" id="CAG7815844.1"/>
    </source>
</evidence>
<keyword evidence="2" id="KW-1185">Reference proteome</keyword>
<accession>A0A8J2KMM8</accession>
<gene>
    <name evidence="1" type="ORF">AFUS01_LOCUS26494</name>
</gene>
<evidence type="ECO:0000313" key="2">
    <source>
        <dbReference type="Proteomes" id="UP000708208"/>
    </source>
</evidence>
<comment type="caution">
    <text evidence="1">The sequence shown here is derived from an EMBL/GenBank/DDBJ whole genome shotgun (WGS) entry which is preliminary data.</text>
</comment>
<reference evidence="1" key="1">
    <citation type="submission" date="2021-06" db="EMBL/GenBank/DDBJ databases">
        <authorList>
            <person name="Hodson N. C."/>
            <person name="Mongue J. A."/>
            <person name="Jaron S. K."/>
        </authorList>
    </citation>
    <scope>NUCLEOTIDE SEQUENCE</scope>
</reference>
<dbReference type="AlphaFoldDB" id="A0A8J2KMM8"/>
<dbReference type="Proteomes" id="UP000708208">
    <property type="component" value="Unassembled WGS sequence"/>
</dbReference>
<name>A0A8J2KMM8_9HEXA</name>
<proteinExistence type="predicted"/>
<organism evidence="1 2">
    <name type="scientific">Allacma fusca</name>
    <dbReference type="NCBI Taxonomy" id="39272"/>
    <lineage>
        <taxon>Eukaryota</taxon>
        <taxon>Metazoa</taxon>
        <taxon>Ecdysozoa</taxon>
        <taxon>Arthropoda</taxon>
        <taxon>Hexapoda</taxon>
        <taxon>Collembola</taxon>
        <taxon>Symphypleona</taxon>
        <taxon>Sminthuridae</taxon>
        <taxon>Allacma</taxon>
    </lineage>
</organism>
<sequence length="53" mass="6026">LKYGELDLADLQPNVKITTIDFPFPVNFEFPEQLNSATGISQRKICGYPRKPD</sequence>
<protein>
    <submittedName>
        <fullName evidence="1">Uncharacterized protein</fullName>
    </submittedName>
</protein>
<dbReference type="EMBL" id="CAJVCH010354119">
    <property type="protein sequence ID" value="CAG7815844.1"/>
    <property type="molecule type" value="Genomic_DNA"/>
</dbReference>
<feature type="non-terminal residue" evidence="1">
    <location>
        <position position="1"/>
    </location>
</feature>